<evidence type="ECO:0000313" key="1">
    <source>
        <dbReference type="EMBL" id="MEL0615588.1"/>
    </source>
</evidence>
<protein>
    <submittedName>
        <fullName evidence="1">Uncharacterized protein</fullName>
    </submittedName>
</protein>
<accession>A0ABU9GAU1</accession>
<gene>
    <name evidence="1" type="ORF">V6243_02005</name>
</gene>
<comment type="caution">
    <text evidence="1">The sequence shown here is derived from an EMBL/GenBank/DDBJ whole genome shotgun (WGS) entry which is preliminary data.</text>
</comment>
<proteinExistence type="predicted"/>
<evidence type="ECO:0000313" key="2">
    <source>
        <dbReference type="Proteomes" id="UP001378242"/>
    </source>
</evidence>
<sequence>MKLQIRKGDFSFSFVGNLKSAVIAYAFLLPNTAEALTTLLR</sequence>
<dbReference type="EMBL" id="JBAKAP010000002">
    <property type="protein sequence ID" value="MEL0615588.1"/>
    <property type="molecule type" value="Genomic_DNA"/>
</dbReference>
<name>A0ABU9GAU1_COBMA</name>
<organism evidence="1 2">
    <name type="scientific">Cobetia marina</name>
    <name type="common">Deleya marina</name>
    <dbReference type="NCBI Taxonomy" id="28258"/>
    <lineage>
        <taxon>Bacteria</taxon>
        <taxon>Pseudomonadati</taxon>
        <taxon>Pseudomonadota</taxon>
        <taxon>Gammaproteobacteria</taxon>
        <taxon>Oceanospirillales</taxon>
        <taxon>Halomonadaceae</taxon>
        <taxon>Cobetia</taxon>
    </lineage>
</organism>
<keyword evidence="2" id="KW-1185">Reference proteome</keyword>
<dbReference type="GeneID" id="95586851"/>
<dbReference type="RefSeq" id="WP_276204863.1">
    <property type="nucleotide sequence ID" value="NZ_CP017114.1"/>
</dbReference>
<reference evidence="1 2" key="1">
    <citation type="submission" date="2024-02" db="EMBL/GenBank/DDBJ databases">
        <title>Bacteria isolated from the canopy kelp, Nereocystis luetkeana.</title>
        <authorList>
            <person name="Pfister C.A."/>
            <person name="Younker I.T."/>
            <person name="Light S.H."/>
        </authorList>
    </citation>
    <scope>NUCLEOTIDE SEQUENCE [LARGE SCALE GENOMIC DNA]</scope>
    <source>
        <strain evidence="1 2">TI.5.07</strain>
    </source>
</reference>
<dbReference type="Proteomes" id="UP001378242">
    <property type="component" value="Unassembled WGS sequence"/>
</dbReference>